<sequence>MNDENISGLPEATSELPTGKYRHYKGNLYQVYGTATHSETLETLVVYRPLYGEGKLWVRPMSMFAELVNVNGEDVPRFAQVNE</sequence>
<dbReference type="Gene3D" id="2.30.30.320">
    <property type="entry name" value="DUF1653-like domain"/>
    <property type="match status" value="1"/>
</dbReference>
<evidence type="ECO:0000313" key="2">
    <source>
        <dbReference type="EMBL" id="UZE97798.1"/>
    </source>
</evidence>
<evidence type="ECO:0000313" key="3">
    <source>
        <dbReference type="Proteomes" id="UP001163739"/>
    </source>
</evidence>
<protein>
    <submittedName>
        <fullName evidence="2">DUF1653 domain-containing protein</fullName>
    </submittedName>
</protein>
<keyword evidence="3" id="KW-1185">Reference proteome</keyword>
<evidence type="ECO:0000259" key="1">
    <source>
        <dbReference type="Pfam" id="PF07866"/>
    </source>
</evidence>
<organism evidence="2 3">
    <name type="scientific">Alkalimarinus alittae</name>
    <dbReference type="NCBI Taxonomy" id="2961619"/>
    <lineage>
        <taxon>Bacteria</taxon>
        <taxon>Pseudomonadati</taxon>
        <taxon>Pseudomonadota</taxon>
        <taxon>Gammaproteobacteria</taxon>
        <taxon>Alteromonadales</taxon>
        <taxon>Alteromonadaceae</taxon>
        <taxon>Alkalimarinus</taxon>
    </lineage>
</organism>
<gene>
    <name evidence="2" type="ORF">NKI27_08715</name>
</gene>
<dbReference type="Pfam" id="PF07866">
    <property type="entry name" value="DUF1653"/>
    <property type="match status" value="1"/>
</dbReference>
<dbReference type="InterPro" id="IPR023387">
    <property type="entry name" value="DUF1653-like_dom"/>
</dbReference>
<accession>A0ABY6N6P7</accession>
<dbReference type="RefSeq" id="WP_265049275.1">
    <property type="nucleotide sequence ID" value="NZ_CP100390.1"/>
</dbReference>
<proteinExistence type="predicted"/>
<reference evidence="2" key="1">
    <citation type="submission" date="2022-06" db="EMBL/GenBank/DDBJ databases">
        <title>Alkalimarinus sp. nov., isolated from gut of a Alitta virens.</title>
        <authorList>
            <person name="Yang A.I."/>
            <person name="Shin N.-R."/>
        </authorList>
    </citation>
    <scope>NUCLEOTIDE SEQUENCE</scope>
    <source>
        <strain evidence="2">A2M4</strain>
    </source>
</reference>
<dbReference type="Proteomes" id="UP001163739">
    <property type="component" value="Chromosome"/>
</dbReference>
<name>A0ABY6N6P7_9ALTE</name>
<dbReference type="EMBL" id="CP100390">
    <property type="protein sequence ID" value="UZE97798.1"/>
    <property type="molecule type" value="Genomic_DNA"/>
</dbReference>
<dbReference type="InterPro" id="IPR037135">
    <property type="entry name" value="DUF1653-like_dom_sf"/>
</dbReference>
<feature type="domain" description="DUF1653" evidence="1">
    <location>
        <begin position="19"/>
        <end position="79"/>
    </location>
</feature>